<dbReference type="GO" id="GO:0006508">
    <property type="term" value="P:proteolysis"/>
    <property type="evidence" value="ECO:0007669"/>
    <property type="project" value="UniProtKB-KW"/>
</dbReference>
<dbReference type="PRINTS" id="PR00722">
    <property type="entry name" value="CHYMOTRYPSIN"/>
</dbReference>
<dbReference type="PANTHER" id="PTHR24271:SF87">
    <property type="entry name" value="ARGININE ESTERASE-LIKE-RELATED"/>
    <property type="match status" value="1"/>
</dbReference>
<keyword evidence="5" id="KW-0865">Zymogen</keyword>
<proteinExistence type="predicted"/>
<dbReference type="PANTHER" id="PTHR24271">
    <property type="entry name" value="KALLIKREIN-RELATED"/>
    <property type="match status" value="1"/>
</dbReference>
<evidence type="ECO:0000313" key="10">
    <source>
        <dbReference type="Proteomes" id="UP000000437"/>
    </source>
</evidence>
<reference evidence="11" key="1">
    <citation type="submission" date="2025-08" db="UniProtKB">
        <authorList>
            <consortium name="RefSeq"/>
        </authorList>
    </citation>
    <scope>IDENTIFICATION</scope>
    <source>
        <strain evidence="11">Tuebingen</strain>
        <tissue evidence="11">Fibroblasts and whole tissue</tissue>
    </source>
</reference>
<evidence type="ECO:0000256" key="2">
    <source>
        <dbReference type="ARBA" id="ARBA00022670"/>
    </source>
</evidence>
<keyword evidence="4 9" id="KW-0720">Serine protease</keyword>
<evidence type="ECO:0000256" key="3">
    <source>
        <dbReference type="ARBA" id="ARBA00022801"/>
    </source>
</evidence>
<keyword evidence="10" id="KW-1185">Reference proteome</keyword>
<dbReference type="Proteomes" id="UP000000437">
    <property type="component" value="Chromosome 22"/>
</dbReference>
<accession>A0AB32TCW8</accession>
<dbReference type="InterPro" id="IPR033116">
    <property type="entry name" value="TRYPSIN_SER"/>
</dbReference>
<dbReference type="InterPro" id="IPR009003">
    <property type="entry name" value="Peptidase_S1_PA"/>
</dbReference>
<evidence type="ECO:0000256" key="5">
    <source>
        <dbReference type="ARBA" id="ARBA00023145"/>
    </source>
</evidence>
<dbReference type="Gene3D" id="2.40.10.10">
    <property type="entry name" value="Trypsin-like serine proteases"/>
    <property type="match status" value="2"/>
</dbReference>
<dbReference type="InterPro" id="IPR001254">
    <property type="entry name" value="Trypsin_dom"/>
</dbReference>
<dbReference type="Pfam" id="PF00089">
    <property type="entry name" value="Trypsin"/>
    <property type="match status" value="2"/>
</dbReference>
<dbReference type="PROSITE" id="PS00135">
    <property type="entry name" value="TRYPSIN_SER"/>
    <property type="match status" value="1"/>
</dbReference>
<dbReference type="SUPFAM" id="SSF50494">
    <property type="entry name" value="Trypsin-like serine proteases"/>
    <property type="match status" value="2"/>
</dbReference>
<evidence type="ECO:0000256" key="9">
    <source>
        <dbReference type="RuleBase" id="RU363034"/>
    </source>
</evidence>
<dbReference type="KEGG" id="dre:137489056"/>
<evidence type="ECO:0000256" key="4">
    <source>
        <dbReference type="ARBA" id="ARBA00022825"/>
    </source>
</evidence>
<evidence type="ECO:0000313" key="11">
    <source>
        <dbReference type="RefSeq" id="XP_068072736.2"/>
    </source>
</evidence>
<dbReference type="PROSITE" id="PS00134">
    <property type="entry name" value="TRYPSIN_HIS"/>
    <property type="match status" value="1"/>
</dbReference>
<name>A0AB32TCW8_DANRE</name>
<dbReference type="PROSITE" id="PS50240">
    <property type="entry name" value="TRYPSIN_DOM"/>
    <property type="match status" value="1"/>
</dbReference>
<dbReference type="AlphaFoldDB" id="A0AB32TCW8"/>
<gene>
    <name evidence="11" type="primary">LOC137489056</name>
</gene>
<comment type="catalytic activity">
    <reaction evidence="7">
        <text>Preferential cleavage: Arg-|-Xaa, Lys-|-Xaa.</text>
        <dbReference type="EC" id="3.4.21.4"/>
    </reaction>
</comment>
<keyword evidence="6" id="KW-1015">Disulfide bond</keyword>
<dbReference type="GO" id="GO:0004252">
    <property type="term" value="F:serine-type endopeptidase activity"/>
    <property type="evidence" value="ECO:0007669"/>
    <property type="project" value="UniProtKB-EC"/>
</dbReference>
<comment type="subcellular location">
    <subcellularLocation>
        <location evidence="1">Secreted</location>
        <location evidence="1">Extracellular space</location>
    </subcellularLocation>
</comment>
<keyword evidence="3 9" id="KW-0378">Hydrolase</keyword>
<dbReference type="FunFam" id="2.40.10.10:FF:000005">
    <property type="entry name" value="Serine protease 37"/>
    <property type="match status" value="1"/>
</dbReference>
<dbReference type="EC" id="3.4.21.4" evidence="8"/>
<dbReference type="GO" id="GO:0005576">
    <property type="term" value="C:extracellular region"/>
    <property type="evidence" value="ECO:0007669"/>
    <property type="project" value="UniProtKB-SubCell"/>
</dbReference>
<dbReference type="CDD" id="cd00190">
    <property type="entry name" value="Tryp_SPc"/>
    <property type="match status" value="1"/>
</dbReference>
<organism evidence="10 11">
    <name type="scientific">Danio rerio</name>
    <name type="common">Zebrafish</name>
    <name type="synonym">Brachydanio rerio</name>
    <dbReference type="NCBI Taxonomy" id="7955"/>
    <lineage>
        <taxon>Eukaryota</taxon>
        <taxon>Metazoa</taxon>
        <taxon>Chordata</taxon>
        <taxon>Craniata</taxon>
        <taxon>Vertebrata</taxon>
        <taxon>Euteleostomi</taxon>
        <taxon>Actinopterygii</taxon>
        <taxon>Neopterygii</taxon>
        <taxon>Teleostei</taxon>
        <taxon>Ostariophysi</taxon>
        <taxon>Cypriniformes</taxon>
        <taxon>Danionidae</taxon>
        <taxon>Danioninae</taxon>
        <taxon>Danio</taxon>
    </lineage>
</organism>
<evidence type="ECO:0000256" key="1">
    <source>
        <dbReference type="ARBA" id="ARBA00004239"/>
    </source>
</evidence>
<dbReference type="InterPro" id="IPR018114">
    <property type="entry name" value="TRYPSIN_HIS"/>
</dbReference>
<dbReference type="InterPro" id="IPR001314">
    <property type="entry name" value="Peptidase_S1A"/>
</dbReference>
<evidence type="ECO:0000256" key="8">
    <source>
        <dbReference type="ARBA" id="ARBA00038868"/>
    </source>
</evidence>
<evidence type="ECO:0000256" key="6">
    <source>
        <dbReference type="ARBA" id="ARBA00023157"/>
    </source>
</evidence>
<dbReference type="SMART" id="SM00020">
    <property type="entry name" value="Tryp_SPc"/>
    <property type="match status" value="1"/>
</dbReference>
<evidence type="ECO:0000256" key="7">
    <source>
        <dbReference type="ARBA" id="ARBA00036320"/>
    </source>
</evidence>
<dbReference type="RefSeq" id="XP_068072736.2">
    <property type="nucleotide sequence ID" value="XM_068216635.2"/>
</dbReference>
<protein>
    <recommendedName>
        <fullName evidence="8">trypsin</fullName>
        <ecNumber evidence="8">3.4.21.4</ecNumber>
    </recommendedName>
</protein>
<sequence>MTIIIISLLLLVSFVPHLTFTAHVGIEDGTEAKPHSRPYMVSLQYYGQHICGGFLITEEFVLTAAHCWKKCDILTVVVGTHDLREKNDCNSFKVTSYIPHPDYNSNTFENDIMLLKLNKNVGLSNNIGLISLSKNRKSAKADTLCSVAGWGTLWLNGPPIDRLREAETVIMCNAECEYRWGPYYKASKMICVYGHGGTCIGDSGGPLVCNNTAVGITAFGDRYLCNSRLRPNMYTRISAYIPWIHNITGNV</sequence>
<keyword evidence="2 9" id="KW-0645">Protease</keyword>
<dbReference type="InterPro" id="IPR043504">
    <property type="entry name" value="Peptidase_S1_PA_chymotrypsin"/>
</dbReference>